<feature type="domain" description="Plasmid pRiA4b Orf3-like" evidence="1">
    <location>
        <begin position="8"/>
        <end position="184"/>
    </location>
</feature>
<dbReference type="SUPFAM" id="SSF159941">
    <property type="entry name" value="MM3350-like"/>
    <property type="match status" value="1"/>
</dbReference>
<dbReference type="Pfam" id="PF07929">
    <property type="entry name" value="PRiA4_ORF3"/>
    <property type="match status" value="1"/>
</dbReference>
<dbReference type="OrthoDB" id="9816539at2"/>
<evidence type="ECO:0000313" key="2">
    <source>
        <dbReference type="EMBL" id="KAA0259108.1"/>
    </source>
</evidence>
<comment type="caution">
    <text evidence="2">The sequence shown here is derived from an EMBL/GenBank/DDBJ whole genome shotgun (WGS) entry which is preliminary data.</text>
</comment>
<dbReference type="Proteomes" id="UP000322876">
    <property type="component" value="Unassembled WGS sequence"/>
</dbReference>
<organism evidence="2 3">
    <name type="scientific">Deferribacter autotrophicus</name>
    <dbReference type="NCBI Taxonomy" id="500465"/>
    <lineage>
        <taxon>Bacteria</taxon>
        <taxon>Pseudomonadati</taxon>
        <taxon>Deferribacterota</taxon>
        <taxon>Deferribacteres</taxon>
        <taxon>Deferribacterales</taxon>
        <taxon>Deferribacteraceae</taxon>
        <taxon>Deferribacter</taxon>
    </lineage>
</organism>
<sequence length="201" mass="24641">MKRKFQNVYQFKIVLKGIKPPIWRRIQVPENFTFWDLHVAIQDVMGWFDYHLHEFVIRHPITREKVYIINPYEDEGFFERKYFSEFRQKIADWFSMENKIARYTYDFGDNWDHEIKLEKILPRDRDIIYPICVGGKRACPPEDCGGIWGYKRFLEIIGDPEHEEYEEMLEWVGGEFDPEYFDAKEVEFRDSDKERREIYGR</sequence>
<keyword evidence="3" id="KW-1185">Reference proteome</keyword>
<dbReference type="EMBL" id="VFJB01000003">
    <property type="protein sequence ID" value="KAA0259108.1"/>
    <property type="molecule type" value="Genomic_DNA"/>
</dbReference>
<reference evidence="2 3" key="1">
    <citation type="submission" date="2019-06" db="EMBL/GenBank/DDBJ databases">
        <title>Genomic insights into carbon and energy metabolism of Deferribacter autotrophicus revealed new metabolic traits in the phylum Deferribacteres.</title>
        <authorList>
            <person name="Slobodkin A.I."/>
            <person name="Slobodkina G.B."/>
            <person name="Allioux M."/>
            <person name="Alain K."/>
            <person name="Jebbar M."/>
            <person name="Shadrin V."/>
            <person name="Kublanov I.V."/>
            <person name="Toshchakov S.V."/>
            <person name="Bonch-Osmolovskaya E.A."/>
        </authorList>
    </citation>
    <scope>NUCLEOTIDE SEQUENCE [LARGE SCALE GENOMIC DNA]</scope>
    <source>
        <strain evidence="2 3">SL50</strain>
    </source>
</reference>
<dbReference type="RefSeq" id="WP_149265864.1">
    <property type="nucleotide sequence ID" value="NZ_VFJB01000003.1"/>
</dbReference>
<evidence type="ECO:0000313" key="3">
    <source>
        <dbReference type="Proteomes" id="UP000322876"/>
    </source>
</evidence>
<dbReference type="PANTHER" id="PTHR41878:SF1">
    <property type="entry name" value="TNPR PROTEIN"/>
    <property type="match status" value="1"/>
</dbReference>
<protein>
    <submittedName>
        <fullName evidence="2">Plasmid pRiA4b ORF-3 family protein</fullName>
    </submittedName>
</protein>
<proteinExistence type="predicted"/>
<evidence type="ECO:0000259" key="1">
    <source>
        <dbReference type="Pfam" id="PF07929"/>
    </source>
</evidence>
<dbReference type="PANTHER" id="PTHR41878">
    <property type="entry name" value="LEXA REPRESSOR-RELATED"/>
    <property type="match status" value="1"/>
</dbReference>
<dbReference type="InterPro" id="IPR012912">
    <property type="entry name" value="Plasmid_pRiA4b_Orf3-like"/>
</dbReference>
<accession>A0A5A8F7Q3</accession>
<gene>
    <name evidence="2" type="ORF">FHQ18_03930</name>
</gene>
<dbReference type="InterPro" id="IPR024047">
    <property type="entry name" value="MM3350-like_sf"/>
</dbReference>
<name>A0A5A8F7Q3_9BACT</name>
<dbReference type="Gene3D" id="3.10.290.30">
    <property type="entry name" value="MM3350-like"/>
    <property type="match status" value="1"/>
</dbReference>
<dbReference type="AlphaFoldDB" id="A0A5A8F7Q3"/>